<dbReference type="Gene3D" id="2.30.30.40">
    <property type="entry name" value="SH3 Domains"/>
    <property type="match status" value="1"/>
</dbReference>
<evidence type="ECO:0000313" key="1">
    <source>
        <dbReference type="EMBL" id="EAZ89605.1"/>
    </source>
</evidence>
<proteinExistence type="predicted"/>
<gene>
    <name evidence="1" type="ORF">CY0110_08561</name>
</gene>
<comment type="caution">
    <text evidence="1">The sequence shown here is derived from an EMBL/GenBank/DDBJ whole genome shotgun (WGS) entry which is preliminary data.</text>
</comment>
<reference evidence="1 2" key="1">
    <citation type="submission" date="2007-03" db="EMBL/GenBank/DDBJ databases">
        <authorList>
            <person name="Stal L."/>
            <person name="Ferriera S."/>
            <person name="Johnson J."/>
            <person name="Kravitz S."/>
            <person name="Beeson K."/>
            <person name="Sutton G."/>
            <person name="Rogers Y.-H."/>
            <person name="Friedman R."/>
            <person name="Frazier M."/>
            <person name="Venter J.C."/>
        </authorList>
    </citation>
    <scope>NUCLEOTIDE SEQUENCE [LARGE SCALE GENOMIC DNA]</scope>
    <source>
        <strain evidence="1 2">CCY0110</strain>
    </source>
</reference>
<evidence type="ECO:0000313" key="2">
    <source>
        <dbReference type="Proteomes" id="UP000003781"/>
    </source>
</evidence>
<protein>
    <recommendedName>
        <fullName evidence="3">SH3b domain-containing protein</fullName>
    </recommendedName>
</protein>
<name>A3IVD6_9CHRO</name>
<organism evidence="1 2">
    <name type="scientific">Crocosphaera chwakensis CCY0110</name>
    <dbReference type="NCBI Taxonomy" id="391612"/>
    <lineage>
        <taxon>Bacteria</taxon>
        <taxon>Bacillati</taxon>
        <taxon>Cyanobacteriota</taxon>
        <taxon>Cyanophyceae</taxon>
        <taxon>Oscillatoriophycideae</taxon>
        <taxon>Chroococcales</taxon>
        <taxon>Aphanothecaceae</taxon>
        <taxon>Crocosphaera</taxon>
        <taxon>Crocosphaera chwakensis</taxon>
    </lineage>
</organism>
<keyword evidence="2" id="KW-1185">Reference proteome</keyword>
<accession>A3IVD6</accession>
<dbReference type="AlphaFoldDB" id="A3IVD6"/>
<dbReference type="eggNOG" id="ENOG5030ZXF">
    <property type="taxonomic scope" value="Bacteria"/>
</dbReference>
<evidence type="ECO:0008006" key="3">
    <source>
        <dbReference type="Google" id="ProtNLM"/>
    </source>
</evidence>
<dbReference type="RefSeq" id="WP_008277346.1">
    <property type="nucleotide sequence ID" value="NZ_AAXW01000041.1"/>
</dbReference>
<sequence length="89" mass="10180">MLLLSLWQLPFNSAKAEQICKVTDPTETPLNVRETPNGRIVDTLNNGIEVYIIKIDYDSKGRPWALVGQYPQSGAFGWVFREFISCFDR</sequence>
<dbReference type="Proteomes" id="UP000003781">
    <property type="component" value="Unassembled WGS sequence"/>
</dbReference>
<dbReference type="EMBL" id="AAXW01000041">
    <property type="protein sequence ID" value="EAZ89605.1"/>
    <property type="molecule type" value="Genomic_DNA"/>
</dbReference>